<name>A0A366CSQ6_9GAMM</name>
<dbReference type="EMBL" id="QNRF01000017">
    <property type="protein sequence ID" value="RBO78396.1"/>
    <property type="molecule type" value="Genomic_DNA"/>
</dbReference>
<organism evidence="2 3">
    <name type="scientific">Marinomonas aquiplantarum</name>
    <dbReference type="NCBI Taxonomy" id="491951"/>
    <lineage>
        <taxon>Bacteria</taxon>
        <taxon>Pseudomonadati</taxon>
        <taxon>Pseudomonadota</taxon>
        <taxon>Gammaproteobacteria</taxon>
        <taxon>Oceanospirillales</taxon>
        <taxon>Oceanospirillaceae</taxon>
        <taxon>Marinomonas</taxon>
    </lineage>
</organism>
<dbReference type="AlphaFoldDB" id="A0A366CSQ6"/>
<comment type="caution">
    <text evidence="2">The sequence shown here is derived from an EMBL/GenBank/DDBJ whole genome shotgun (WGS) entry which is preliminary data.</text>
</comment>
<feature type="compositionally biased region" description="Polar residues" evidence="1">
    <location>
        <begin position="99"/>
        <end position="110"/>
    </location>
</feature>
<evidence type="ECO:0000313" key="3">
    <source>
        <dbReference type="Proteomes" id="UP000252086"/>
    </source>
</evidence>
<feature type="region of interest" description="Disordered" evidence="1">
    <location>
        <begin position="130"/>
        <end position="149"/>
    </location>
</feature>
<sequence>MKNKILPWSIALGCAIVLHILLLEWSAPASWLNDQADATRPELFILKKNAPSQPQTIDSRPSKDSTSNEQDNTPNDINSIPATDTSSTSDKNVKLEASSVPSSAFNHQTDLPIETSSQLVDDLNGKSPLLDLSSSSSSEDNGEAEAIFSPSLRAKIEKAKQDQEAYLKGQQKETAYPITQDADGTKYVNIEGVCWRIPEPGSDEAWAIVFAGCNGQKETFHFELNIAPSTFLGPDGAFPLSE</sequence>
<accession>A0A366CSQ6</accession>
<dbReference type="Proteomes" id="UP000252086">
    <property type="component" value="Unassembled WGS sequence"/>
</dbReference>
<dbReference type="OrthoDB" id="6107092at2"/>
<reference evidence="2 3" key="1">
    <citation type="submission" date="2018-06" db="EMBL/GenBank/DDBJ databases">
        <title>Genomic Encyclopedia of Type Strains, Phase III (KMG-III): the genomes of soil and plant-associated and newly described type strains.</title>
        <authorList>
            <person name="Whitman W."/>
        </authorList>
    </citation>
    <scope>NUCLEOTIDE SEQUENCE [LARGE SCALE GENOMIC DNA]</scope>
    <source>
        <strain evidence="2 3">CECT 7732</strain>
    </source>
</reference>
<gene>
    <name evidence="2" type="ORF">DFP76_11740</name>
</gene>
<feature type="compositionally biased region" description="Polar residues" evidence="1">
    <location>
        <begin position="50"/>
        <end position="90"/>
    </location>
</feature>
<keyword evidence="3" id="KW-1185">Reference proteome</keyword>
<evidence type="ECO:0000313" key="2">
    <source>
        <dbReference type="EMBL" id="RBO78396.1"/>
    </source>
</evidence>
<dbReference type="RefSeq" id="WP_113875886.1">
    <property type="nucleotide sequence ID" value="NZ_QNRF01000017.1"/>
</dbReference>
<feature type="region of interest" description="Disordered" evidence="1">
    <location>
        <begin position="46"/>
        <end position="110"/>
    </location>
</feature>
<evidence type="ECO:0000256" key="1">
    <source>
        <dbReference type="SAM" id="MobiDB-lite"/>
    </source>
</evidence>
<protein>
    <submittedName>
        <fullName evidence="2">Uncharacterized protein</fullName>
    </submittedName>
</protein>
<proteinExistence type="predicted"/>